<evidence type="ECO:0000313" key="2">
    <source>
        <dbReference type="Proteomes" id="UP000714275"/>
    </source>
</evidence>
<dbReference type="EMBL" id="JABBWD010000033">
    <property type="protein sequence ID" value="KAG1775487.1"/>
    <property type="molecule type" value="Genomic_DNA"/>
</dbReference>
<dbReference type="AlphaFoldDB" id="A0A9P7D1E6"/>
<organism evidence="1 2">
    <name type="scientific">Suillus placidus</name>
    <dbReference type="NCBI Taxonomy" id="48579"/>
    <lineage>
        <taxon>Eukaryota</taxon>
        <taxon>Fungi</taxon>
        <taxon>Dikarya</taxon>
        <taxon>Basidiomycota</taxon>
        <taxon>Agaricomycotina</taxon>
        <taxon>Agaricomycetes</taxon>
        <taxon>Agaricomycetidae</taxon>
        <taxon>Boletales</taxon>
        <taxon>Suillineae</taxon>
        <taxon>Suillaceae</taxon>
        <taxon>Suillus</taxon>
    </lineage>
</organism>
<reference evidence="1" key="1">
    <citation type="journal article" date="2020" name="New Phytol.">
        <title>Comparative genomics reveals dynamic genome evolution in host specialist ectomycorrhizal fungi.</title>
        <authorList>
            <person name="Lofgren L.A."/>
            <person name="Nguyen N.H."/>
            <person name="Vilgalys R."/>
            <person name="Ruytinx J."/>
            <person name="Liao H.L."/>
            <person name="Branco S."/>
            <person name="Kuo A."/>
            <person name="LaButti K."/>
            <person name="Lipzen A."/>
            <person name="Andreopoulos W."/>
            <person name="Pangilinan J."/>
            <person name="Riley R."/>
            <person name="Hundley H."/>
            <person name="Na H."/>
            <person name="Barry K."/>
            <person name="Grigoriev I.V."/>
            <person name="Stajich J.E."/>
            <person name="Kennedy P.G."/>
        </authorList>
    </citation>
    <scope>NUCLEOTIDE SEQUENCE</scope>
    <source>
        <strain evidence="1">DOB743</strain>
    </source>
</reference>
<dbReference type="OrthoDB" id="2663015at2759"/>
<name>A0A9P7D1E6_9AGAM</name>
<dbReference type="Proteomes" id="UP000714275">
    <property type="component" value="Unassembled WGS sequence"/>
</dbReference>
<accession>A0A9P7D1E6</accession>
<keyword evidence="2" id="KW-1185">Reference proteome</keyword>
<proteinExistence type="predicted"/>
<protein>
    <submittedName>
        <fullName evidence="1">Uncharacterized protein</fullName>
    </submittedName>
</protein>
<evidence type="ECO:0000313" key="1">
    <source>
        <dbReference type="EMBL" id="KAG1775487.1"/>
    </source>
</evidence>
<gene>
    <name evidence="1" type="ORF">EV702DRAFT_1199235</name>
</gene>
<comment type="caution">
    <text evidence="1">The sequence shown here is derived from an EMBL/GenBank/DDBJ whole genome shotgun (WGS) entry which is preliminary data.</text>
</comment>
<sequence>MSETMDAAPWPPTSSQSLMVATSDNALQKRKITTLEERLQELESGQVVKQRELNYFMSKGRGIRCIVALFDNIEELIAKNDRSKYGQVNGAKQTPIEDSETSYERISTLFNRTNRDEYHGPKLRQMLKAWALEGMNAHGTGLGTNEGDDGCSEWDVDLD</sequence>